<keyword evidence="5" id="KW-1185">Reference proteome</keyword>
<evidence type="ECO:0000259" key="3">
    <source>
        <dbReference type="SMART" id="SM00331"/>
    </source>
</evidence>
<reference evidence="5" key="1">
    <citation type="submission" date="2023-07" db="EMBL/GenBank/DDBJ databases">
        <authorList>
            <person name="Colorado M.A."/>
            <person name="Villamil L.M."/>
            <person name="Melo J.F."/>
            <person name="Rodriguez J.A."/>
            <person name="Ruiz R.Y."/>
        </authorList>
    </citation>
    <scope>NUCLEOTIDE SEQUENCE [LARGE SCALE GENOMIC DNA]</scope>
    <source>
        <strain evidence="5">C33</strain>
    </source>
</reference>
<dbReference type="InterPro" id="IPR001932">
    <property type="entry name" value="PPM-type_phosphatase-like_dom"/>
</dbReference>
<keyword evidence="2" id="KW-0175">Coiled coil</keyword>
<dbReference type="RefSeq" id="WP_320313194.1">
    <property type="nucleotide sequence ID" value="NZ_JAVIKH010000004.1"/>
</dbReference>
<dbReference type="SUPFAM" id="SSF55781">
    <property type="entry name" value="GAF domain-like"/>
    <property type="match status" value="1"/>
</dbReference>
<evidence type="ECO:0000313" key="5">
    <source>
        <dbReference type="Proteomes" id="UP001279681"/>
    </source>
</evidence>
<evidence type="ECO:0000256" key="1">
    <source>
        <dbReference type="ARBA" id="ARBA00022801"/>
    </source>
</evidence>
<protein>
    <submittedName>
        <fullName evidence="4">PP2C family protein-serine/threonine phosphatase</fullName>
    </submittedName>
</protein>
<dbReference type="Pfam" id="PF07228">
    <property type="entry name" value="SpoIIE"/>
    <property type="match status" value="1"/>
</dbReference>
<dbReference type="SMART" id="SM00331">
    <property type="entry name" value="PP2C_SIG"/>
    <property type="match status" value="1"/>
</dbReference>
<dbReference type="PANTHER" id="PTHR43156">
    <property type="entry name" value="STAGE II SPORULATION PROTEIN E-RELATED"/>
    <property type="match status" value="1"/>
</dbReference>
<name>A0ABU4W8F3_9FUSO</name>
<feature type="domain" description="PPM-type phosphatase" evidence="3">
    <location>
        <begin position="284"/>
        <end position="501"/>
    </location>
</feature>
<dbReference type="Gene3D" id="3.60.40.10">
    <property type="entry name" value="PPM-type phosphatase domain"/>
    <property type="match status" value="1"/>
</dbReference>
<dbReference type="EMBL" id="JAVIKH010000004">
    <property type="protein sequence ID" value="MDX8335791.1"/>
    <property type="molecule type" value="Genomic_DNA"/>
</dbReference>
<accession>A0ABU4W8F3</accession>
<dbReference type="InterPro" id="IPR052016">
    <property type="entry name" value="Bact_Sigma-Reg"/>
</dbReference>
<evidence type="ECO:0000313" key="4">
    <source>
        <dbReference type="EMBL" id="MDX8335791.1"/>
    </source>
</evidence>
<dbReference type="Gene3D" id="3.30.450.40">
    <property type="match status" value="1"/>
</dbReference>
<gene>
    <name evidence="4" type="ORF">RFV38_04645</name>
</gene>
<dbReference type="SUPFAM" id="SSF81606">
    <property type="entry name" value="PP2C-like"/>
    <property type="match status" value="1"/>
</dbReference>
<dbReference type="InterPro" id="IPR003018">
    <property type="entry name" value="GAF"/>
</dbReference>
<dbReference type="Proteomes" id="UP001279681">
    <property type="component" value="Unassembled WGS sequence"/>
</dbReference>
<dbReference type="InterPro" id="IPR036457">
    <property type="entry name" value="PPM-type-like_dom_sf"/>
</dbReference>
<keyword evidence="1" id="KW-0378">Hydrolase</keyword>
<evidence type="ECO:0000256" key="2">
    <source>
        <dbReference type="SAM" id="Coils"/>
    </source>
</evidence>
<dbReference type="Pfam" id="PF13492">
    <property type="entry name" value="GAF_3"/>
    <property type="match status" value="1"/>
</dbReference>
<feature type="coiled-coil region" evidence="2">
    <location>
        <begin position="60"/>
        <end position="91"/>
    </location>
</feature>
<sequence length="503" mass="57737">MITYFSFIILFFIFFLILKKQEKKNFEETNKILKSFVSKEFLTDISEDLKNDYERATTAITKQDLELDNSIEELREYKKELEVTYESLLTKSKQLEYSNQVLEQRVASLSNINSLSRTVLSIMELDKIISTILDAYFVLTGAKRISLYLWENGRLINKRIKGEIRFKGELSYPEEILSKFTRKDYKKIYNEMLKGFSIAPDEKIIASPLTVKGKELGVIFIIEDKSKLIKSDEETISALTIQVAIAINNAQIYSDLLIKERMSQELEVASRIQKRIIPKKIKTVLGLDVATFFEPAKEIGGDYYDYSLLDEKTFSITIADVSGKGVPAAFLMALGRSVLKTLELQGEEPSCNVKKLNKLIYPDITEDMFITMMHSKYSYDTKTITYSNAGHNPLIVYNSSTKQVETHSVKGVAIGFLDDYNYKQDEIHLNIGDIVIYYTDGITEAENQNKELFGIDRLKDVLLQNSHLSSKEIKQKLLSEINNFQNGCEQSDDITFVIIKREE</sequence>
<organism evidence="4 5">
    <name type="scientific">Candidatus Cetobacterium colombiensis</name>
    <dbReference type="NCBI Taxonomy" id="3073100"/>
    <lineage>
        <taxon>Bacteria</taxon>
        <taxon>Fusobacteriati</taxon>
        <taxon>Fusobacteriota</taxon>
        <taxon>Fusobacteriia</taxon>
        <taxon>Fusobacteriales</taxon>
        <taxon>Fusobacteriaceae</taxon>
        <taxon>Cetobacterium</taxon>
    </lineage>
</organism>
<comment type="caution">
    <text evidence="4">The sequence shown here is derived from an EMBL/GenBank/DDBJ whole genome shotgun (WGS) entry which is preliminary data.</text>
</comment>
<dbReference type="InterPro" id="IPR029016">
    <property type="entry name" value="GAF-like_dom_sf"/>
</dbReference>
<proteinExistence type="predicted"/>
<dbReference type="PANTHER" id="PTHR43156:SF2">
    <property type="entry name" value="STAGE II SPORULATION PROTEIN E"/>
    <property type="match status" value="1"/>
</dbReference>